<reference evidence="1 2" key="1">
    <citation type="submission" date="2020-12" db="EMBL/GenBank/DDBJ databases">
        <title>Metabolic potential, ecology and presence of endohyphal bacteria is reflected in genomic diversity of Mucoromycotina.</title>
        <authorList>
            <person name="Muszewska A."/>
            <person name="Okrasinska A."/>
            <person name="Steczkiewicz K."/>
            <person name="Drgas O."/>
            <person name="Orlowska M."/>
            <person name="Perlinska-Lenart U."/>
            <person name="Aleksandrzak-Piekarczyk T."/>
            <person name="Szatraj K."/>
            <person name="Zielenkiewicz U."/>
            <person name="Pilsyk S."/>
            <person name="Malc E."/>
            <person name="Mieczkowski P."/>
            <person name="Kruszewska J.S."/>
            <person name="Biernat P."/>
            <person name="Pawlowska J."/>
        </authorList>
    </citation>
    <scope>NUCLEOTIDE SEQUENCE [LARGE SCALE GENOMIC DNA]</scope>
    <source>
        <strain evidence="1 2">CBS 142.35</strain>
    </source>
</reference>
<dbReference type="Proteomes" id="UP000646827">
    <property type="component" value="Unassembled WGS sequence"/>
</dbReference>
<evidence type="ECO:0000313" key="2">
    <source>
        <dbReference type="Proteomes" id="UP000646827"/>
    </source>
</evidence>
<accession>A0A8H7S7C0</accession>
<dbReference type="PANTHER" id="PTHR36978">
    <property type="entry name" value="P-LOOP CONTAINING NUCLEOTIDE TRIPHOSPHATE HYDROLASE"/>
    <property type="match status" value="1"/>
</dbReference>
<sequence length="237" mass="27684">MAPLQIIGASFGRTGTDSLRTALETLGFRTHHMRVMFSPTENKKAELFTKAYENPNEDVDWDAMYKNYDAAVDWPTVGFLDRLILHYPNAKIILTLRDTEKWYASIKDTVAKVIENPKPIPGNTDEETLARERVREMSRTIIFDGMFKESKENMLLMDDKEDLIKAKYEAHIEWVKQNVPSDRLFIMELGEGWDRLCKFLDMPVPQDITYPHTNTKQMFIDRVLSDNKKEENSIEYH</sequence>
<evidence type="ECO:0000313" key="1">
    <source>
        <dbReference type="EMBL" id="KAG2222808.1"/>
    </source>
</evidence>
<dbReference type="EMBL" id="JAEPRB010000074">
    <property type="protein sequence ID" value="KAG2222808.1"/>
    <property type="molecule type" value="Genomic_DNA"/>
</dbReference>
<dbReference type="Pfam" id="PF17784">
    <property type="entry name" value="Sulfotransfer_4"/>
    <property type="match status" value="1"/>
</dbReference>
<dbReference type="PANTHER" id="PTHR36978:SF4">
    <property type="entry name" value="P-LOOP CONTAINING NUCLEOSIDE TRIPHOSPHATE HYDROLASE PROTEIN"/>
    <property type="match status" value="1"/>
</dbReference>
<comment type="caution">
    <text evidence="1">The sequence shown here is derived from an EMBL/GenBank/DDBJ whole genome shotgun (WGS) entry which is preliminary data.</text>
</comment>
<dbReference type="SUPFAM" id="SSF52540">
    <property type="entry name" value="P-loop containing nucleoside triphosphate hydrolases"/>
    <property type="match status" value="1"/>
</dbReference>
<dbReference type="InterPro" id="IPR027417">
    <property type="entry name" value="P-loop_NTPase"/>
</dbReference>
<dbReference type="InterPro" id="IPR040632">
    <property type="entry name" value="Sulfotransfer_4"/>
</dbReference>
<gene>
    <name evidence="1" type="ORF">INT45_011618</name>
</gene>
<protein>
    <recommendedName>
        <fullName evidence="3">P-loop containing nucleoside triphosphate hydrolase protein</fullName>
    </recommendedName>
</protein>
<keyword evidence="2" id="KW-1185">Reference proteome</keyword>
<proteinExistence type="predicted"/>
<evidence type="ECO:0008006" key="3">
    <source>
        <dbReference type="Google" id="ProtNLM"/>
    </source>
</evidence>
<dbReference type="AlphaFoldDB" id="A0A8H7S7C0"/>
<organism evidence="1 2">
    <name type="scientific">Circinella minor</name>
    <dbReference type="NCBI Taxonomy" id="1195481"/>
    <lineage>
        <taxon>Eukaryota</taxon>
        <taxon>Fungi</taxon>
        <taxon>Fungi incertae sedis</taxon>
        <taxon>Mucoromycota</taxon>
        <taxon>Mucoromycotina</taxon>
        <taxon>Mucoromycetes</taxon>
        <taxon>Mucorales</taxon>
        <taxon>Lichtheimiaceae</taxon>
        <taxon>Circinella</taxon>
    </lineage>
</organism>
<dbReference type="OrthoDB" id="408152at2759"/>
<name>A0A8H7S7C0_9FUNG</name>
<dbReference type="Gene3D" id="3.40.50.300">
    <property type="entry name" value="P-loop containing nucleotide triphosphate hydrolases"/>
    <property type="match status" value="1"/>
</dbReference>